<reference evidence="4" key="1">
    <citation type="submission" date="2014-01" db="EMBL/GenBank/DDBJ databases">
        <title>The genome of the white-rot fungus Pycnoporus cinnabarinus: a basidiomycete model with a versatile arsenal for lignocellulosic biomass breakdown.</title>
        <authorList>
            <person name="Levasseur A."/>
            <person name="Lomascolo A."/>
            <person name="Ruiz-Duenas F.J."/>
            <person name="Uzan E."/>
            <person name="Piumi F."/>
            <person name="Kues U."/>
            <person name="Ram A.F.J."/>
            <person name="Murat C."/>
            <person name="Haon M."/>
            <person name="Benoit I."/>
            <person name="Arfi Y."/>
            <person name="Chevret D."/>
            <person name="Drula E."/>
            <person name="Kwon M.J."/>
            <person name="Gouret P."/>
            <person name="Lesage-Meessen L."/>
            <person name="Lombard V."/>
            <person name="Mariette J."/>
            <person name="Noirot C."/>
            <person name="Park J."/>
            <person name="Patyshakuliyeva A."/>
            <person name="Wieneger R.A.B."/>
            <person name="Wosten H.A.B."/>
            <person name="Martin F."/>
            <person name="Coutinho P.M."/>
            <person name="de Vries R."/>
            <person name="Martinez A.T."/>
            <person name="Klopp C."/>
            <person name="Pontarotti P."/>
            <person name="Henrissat B."/>
            <person name="Record E."/>
        </authorList>
    </citation>
    <scope>NUCLEOTIDE SEQUENCE [LARGE SCALE GENOMIC DNA]</scope>
    <source>
        <strain evidence="4">BRFM137</strain>
    </source>
</reference>
<dbReference type="OMA" id="ISETRHI"/>
<feature type="region of interest" description="Disordered" evidence="3">
    <location>
        <begin position="465"/>
        <end position="490"/>
    </location>
</feature>
<feature type="region of interest" description="Disordered" evidence="3">
    <location>
        <begin position="243"/>
        <end position="274"/>
    </location>
</feature>
<dbReference type="PANTHER" id="PTHR48051">
    <property type="match status" value="1"/>
</dbReference>
<dbReference type="HOGENOM" id="CLU_023474_0_0_1"/>
<name>A0A060S7A2_PYCCI</name>
<protein>
    <submittedName>
        <fullName evidence="4">Uncharacterized protein</fullName>
    </submittedName>
</protein>
<dbReference type="InterPro" id="IPR050216">
    <property type="entry name" value="LRR_domain-containing"/>
</dbReference>
<feature type="compositionally biased region" description="Polar residues" evidence="3">
    <location>
        <begin position="263"/>
        <end position="274"/>
    </location>
</feature>
<dbReference type="InterPro" id="IPR032675">
    <property type="entry name" value="LRR_dom_sf"/>
</dbReference>
<sequence length="719" mass="77703">MPRSETYTPSPSSSPSLAPIDSSPPSSPGFSQAIRTPPASPGAKDPFAGSAKSSKRPRIYEQNRTRKATGSAAVQTPASHELEAHGRAFTRSFDEDDTTPTRVLDPFSASAKRAWRPPTYEKKSGRVLSTDSTISASSSTSYAYGTRRGSSPTPASAGTHMMLDGPDDDFILSEDERDEPKLKARRETQEELEHRLWDEAITAAIDKVNGVIDLSGTSLNRGPITHIPPSVADLEGFVVLPPTQASTSVPSSPKASPKHLATDSPSYNDNSSRPFSRATTLPAVAFNEAFFLKSKYGERLRGSPVARAASLQSVNQPSTSQIRRREIHMFLANNFISRLPVELFRVSSLTVLSLRSNALTSVPPQIVQLTSLQELNLAQNKLRWLPAEMLNMHLTKLTVAGNPWIPPPSPGSDITQSSHPLDGPEITLDRHPRRPVSDTIVHYTIPPLTELCFRVLLAPYYPPTTVSPTPRAHDKHPYPPTHSPHPVTSHQTLPISRQLTLLEAAYALPLTEDLCIGPSVLSTLRSCVPAAVAKPATTEYLAGPSKVKRNEGQRDVHSVPPDDVFGGARTTRAGTPTPGGSPATYESRDEEDPAAISTCPSPSHRGQGRVAIFVRPAEERFTWEEVIAGVRVGAEGVGGVGVPVRWRGCGRGCLAFLDPEPQVESPPALERSSQGSSSMPLPLDVRDDVEMDVDEAVVGMQEVRFEGGLADPEDFEEGF</sequence>
<feature type="compositionally biased region" description="Basic and acidic residues" evidence="3">
    <location>
        <begin position="548"/>
        <end position="557"/>
    </location>
</feature>
<evidence type="ECO:0000256" key="2">
    <source>
        <dbReference type="ARBA" id="ARBA00022737"/>
    </source>
</evidence>
<feature type="region of interest" description="Disordered" evidence="3">
    <location>
        <begin position="543"/>
        <end position="605"/>
    </location>
</feature>
<dbReference type="AlphaFoldDB" id="A0A060S7A2"/>
<keyword evidence="1" id="KW-0433">Leucine-rich repeat</keyword>
<dbReference type="GO" id="GO:0005737">
    <property type="term" value="C:cytoplasm"/>
    <property type="evidence" value="ECO:0007669"/>
    <property type="project" value="TreeGrafter"/>
</dbReference>
<gene>
    <name evidence="4" type="ORF">BN946_scf184938.g21</name>
</gene>
<dbReference type="Gene3D" id="3.80.10.10">
    <property type="entry name" value="Ribonuclease Inhibitor"/>
    <property type="match status" value="1"/>
</dbReference>
<organism evidence="4 5">
    <name type="scientific">Pycnoporus cinnabarinus</name>
    <name type="common">Cinnabar-red polypore</name>
    <name type="synonym">Trametes cinnabarina</name>
    <dbReference type="NCBI Taxonomy" id="5643"/>
    <lineage>
        <taxon>Eukaryota</taxon>
        <taxon>Fungi</taxon>
        <taxon>Dikarya</taxon>
        <taxon>Basidiomycota</taxon>
        <taxon>Agaricomycotina</taxon>
        <taxon>Agaricomycetes</taxon>
        <taxon>Polyporales</taxon>
        <taxon>Polyporaceae</taxon>
        <taxon>Trametes</taxon>
    </lineage>
</organism>
<dbReference type="InterPro" id="IPR003591">
    <property type="entry name" value="Leu-rich_rpt_typical-subtyp"/>
</dbReference>
<dbReference type="SUPFAM" id="SSF52075">
    <property type="entry name" value="Outer arm dynein light chain 1"/>
    <property type="match status" value="1"/>
</dbReference>
<keyword evidence="5" id="KW-1185">Reference proteome</keyword>
<evidence type="ECO:0000313" key="4">
    <source>
        <dbReference type="EMBL" id="CDO68169.1"/>
    </source>
</evidence>
<keyword evidence="2" id="KW-0677">Repeat</keyword>
<feature type="compositionally biased region" description="Low complexity" evidence="3">
    <location>
        <begin position="9"/>
        <end position="31"/>
    </location>
</feature>
<evidence type="ECO:0000256" key="3">
    <source>
        <dbReference type="SAM" id="MobiDB-lite"/>
    </source>
</evidence>
<feature type="compositionally biased region" description="Low complexity" evidence="3">
    <location>
        <begin position="129"/>
        <end position="141"/>
    </location>
</feature>
<dbReference type="InterPro" id="IPR001611">
    <property type="entry name" value="Leu-rich_rpt"/>
</dbReference>
<dbReference type="Proteomes" id="UP000029665">
    <property type="component" value="Unassembled WGS sequence"/>
</dbReference>
<dbReference type="SMART" id="SM00369">
    <property type="entry name" value="LRR_TYP"/>
    <property type="match status" value="2"/>
</dbReference>
<accession>A0A060S7A2</accession>
<dbReference type="Pfam" id="PF13855">
    <property type="entry name" value="LRR_8"/>
    <property type="match status" value="1"/>
</dbReference>
<proteinExistence type="predicted"/>
<comment type="caution">
    <text evidence="4">The sequence shown here is derived from an EMBL/GenBank/DDBJ whole genome shotgun (WGS) entry which is preliminary data.</text>
</comment>
<feature type="compositionally biased region" description="Polar residues" evidence="3">
    <location>
        <begin position="243"/>
        <end position="254"/>
    </location>
</feature>
<dbReference type="EMBL" id="CCBP010000006">
    <property type="protein sequence ID" value="CDO68169.1"/>
    <property type="molecule type" value="Genomic_DNA"/>
</dbReference>
<feature type="compositionally biased region" description="Low complexity" evidence="3">
    <location>
        <begin position="566"/>
        <end position="584"/>
    </location>
</feature>
<evidence type="ECO:0000313" key="5">
    <source>
        <dbReference type="Proteomes" id="UP000029665"/>
    </source>
</evidence>
<dbReference type="PANTHER" id="PTHR48051:SF1">
    <property type="entry name" value="RAS SUPPRESSOR PROTEIN 1"/>
    <property type="match status" value="1"/>
</dbReference>
<feature type="region of interest" description="Disordered" evidence="3">
    <location>
        <begin position="1"/>
        <end position="161"/>
    </location>
</feature>
<dbReference type="OrthoDB" id="660555at2759"/>
<evidence type="ECO:0000256" key="1">
    <source>
        <dbReference type="ARBA" id="ARBA00022614"/>
    </source>
</evidence>
<feature type="region of interest" description="Disordered" evidence="3">
    <location>
        <begin position="659"/>
        <end position="686"/>
    </location>
</feature>
<dbReference type="STRING" id="5643.A0A060S7A2"/>